<proteinExistence type="predicted"/>
<protein>
    <submittedName>
        <fullName evidence="1">Uncharacterized protein</fullName>
    </submittedName>
</protein>
<dbReference type="Proteomes" id="UP000694396">
    <property type="component" value="Unplaced"/>
</dbReference>
<sequence length="155" mass="16719">EASRHKQGWDLWVFLSLLTPSPFLSPRTLTRIKDSFQGLNVSGNSRDPVDADLFDAPLLHLLDALAHDVRHLGALPAGSTALMSPWGRGWDMGAAGGSQGWGHAAARPHLHQARGVTPQGHRNLLQLLGQEMLRASPVKMSRAAAPATELLFPCP</sequence>
<name>A0A8C3X6P4_9PASS</name>
<organism evidence="1 2">
    <name type="scientific">Cyanoderma ruficeps</name>
    <name type="common">rufous-capped babbler</name>
    <dbReference type="NCBI Taxonomy" id="181631"/>
    <lineage>
        <taxon>Eukaryota</taxon>
        <taxon>Metazoa</taxon>
        <taxon>Chordata</taxon>
        <taxon>Craniata</taxon>
        <taxon>Vertebrata</taxon>
        <taxon>Euteleostomi</taxon>
        <taxon>Archelosauria</taxon>
        <taxon>Archosauria</taxon>
        <taxon>Dinosauria</taxon>
        <taxon>Saurischia</taxon>
        <taxon>Theropoda</taxon>
        <taxon>Coelurosauria</taxon>
        <taxon>Aves</taxon>
        <taxon>Neognathae</taxon>
        <taxon>Neoaves</taxon>
        <taxon>Telluraves</taxon>
        <taxon>Australaves</taxon>
        <taxon>Passeriformes</taxon>
        <taxon>Sylvioidea</taxon>
        <taxon>Timaliidae</taxon>
        <taxon>Cyanoderma</taxon>
    </lineage>
</organism>
<evidence type="ECO:0000313" key="1">
    <source>
        <dbReference type="Ensembl" id="ENSCRFP00000007052.1"/>
    </source>
</evidence>
<keyword evidence="2" id="KW-1185">Reference proteome</keyword>
<dbReference type="AlphaFoldDB" id="A0A8C3X6P4"/>
<accession>A0A8C3X6P4</accession>
<reference evidence="1" key="1">
    <citation type="submission" date="2025-08" db="UniProtKB">
        <authorList>
            <consortium name="Ensembl"/>
        </authorList>
    </citation>
    <scope>IDENTIFICATION</scope>
</reference>
<dbReference type="Ensembl" id="ENSCRFT00000007304.1">
    <property type="protein sequence ID" value="ENSCRFP00000007052.1"/>
    <property type="gene ID" value="ENSCRFG00000005565.1"/>
</dbReference>
<evidence type="ECO:0000313" key="2">
    <source>
        <dbReference type="Proteomes" id="UP000694396"/>
    </source>
</evidence>
<reference evidence="1" key="2">
    <citation type="submission" date="2025-09" db="UniProtKB">
        <authorList>
            <consortium name="Ensembl"/>
        </authorList>
    </citation>
    <scope>IDENTIFICATION</scope>
</reference>